<organism evidence="12 13">
    <name type="scientific">Candidatus Desulfacyla euxinica</name>
    <dbReference type="NCBI Taxonomy" id="2841693"/>
    <lineage>
        <taxon>Bacteria</taxon>
        <taxon>Deltaproteobacteria</taxon>
        <taxon>Candidatus Desulfacyla</taxon>
    </lineage>
</organism>
<dbReference type="NCBIfam" id="TIGR00810">
    <property type="entry name" value="secG"/>
    <property type="match status" value="1"/>
</dbReference>
<dbReference type="InterPro" id="IPR004692">
    <property type="entry name" value="SecG"/>
</dbReference>
<comment type="subcellular location">
    <subcellularLocation>
        <location evidence="1 10">Cell membrane</location>
        <topology evidence="1 10">Multi-pass membrane protein</topology>
    </subcellularLocation>
</comment>
<evidence type="ECO:0000256" key="11">
    <source>
        <dbReference type="SAM" id="MobiDB-lite"/>
    </source>
</evidence>
<accession>A0A8J6N2C6</accession>
<comment type="caution">
    <text evidence="12">The sequence shown here is derived from an EMBL/GenBank/DDBJ whole genome shotgun (WGS) entry which is preliminary data.</text>
</comment>
<evidence type="ECO:0000256" key="6">
    <source>
        <dbReference type="ARBA" id="ARBA00022927"/>
    </source>
</evidence>
<comment type="function">
    <text evidence="10">Involved in protein export. Participates in an early event of protein translocation.</text>
</comment>
<comment type="similarity">
    <text evidence="2 10">Belongs to the SecG family.</text>
</comment>
<dbReference type="GO" id="GO:0015450">
    <property type="term" value="F:protein-transporting ATPase activity"/>
    <property type="evidence" value="ECO:0007669"/>
    <property type="project" value="UniProtKB-UniRule"/>
</dbReference>
<evidence type="ECO:0000256" key="10">
    <source>
        <dbReference type="RuleBase" id="RU365087"/>
    </source>
</evidence>
<dbReference type="PANTHER" id="PTHR34182">
    <property type="entry name" value="PROTEIN-EXPORT MEMBRANE PROTEIN SECG"/>
    <property type="match status" value="1"/>
</dbReference>
<evidence type="ECO:0000313" key="12">
    <source>
        <dbReference type="EMBL" id="MBC8179173.1"/>
    </source>
</evidence>
<name>A0A8J6N2C6_9DELT</name>
<evidence type="ECO:0000256" key="1">
    <source>
        <dbReference type="ARBA" id="ARBA00004651"/>
    </source>
</evidence>
<keyword evidence="8 10" id="KW-0811">Translocation</keyword>
<dbReference type="GO" id="GO:0065002">
    <property type="term" value="P:intracellular protein transmembrane transport"/>
    <property type="evidence" value="ECO:0007669"/>
    <property type="project" value="TreeGrafter"/>
</dbReference>
<proteinExistence type="inferred from homology"/>
<dbReference type="AlphaFoldDB" id="A0A8J6N2C6"/>
<evidence type="ECO:0000256" key="7">
    <source>
        <dbReference type="ARBA" id="ARBA00022989"/>
    </source>
</evidence>
<keyword evidence="9 10" id="KW-0472">Membrane</keyword>
<evidence type="ECO:0000313" key="13">
    <source>
        <dbReference type="Proteomes" id="UP000650524"/>
    </source>
</evidence>
<reference evidence="12 13" key="1">
    <citation type="submission" date="2020-08" db="EMBL/GenBank/DDBJ databases">
        <title>Bridging the membrane lipid divide: bacteria of the FCB group superphylum have the potential to synthesize archaeal ether lipids.</title>
        <authorList>
            <person name="Villanueva L."/>
            <person name="Von Meijenfeldt F.A.B."/>
            <person name="Westbye A.B."/>
            <person name="Yadav S."/>
            <person name="Hopmans E.C."/>
            <person name="Dutilh B.E."/>
            <person name="Sinninghe Damste J.S."/>
        </authorList>
    </citation>
    <scope>NUCLEOTIDE SEQUENCE [LARGE SCALE GENOMIC DNA]</scope>
    <source>
        <strain evidence="12">NIOZ-UU27</strain>
    </source>
</reference>
<dbReference type="Proteomes" id="UP000650524">
    <property type="component" value="Unassembled WGS sequence"/>
</dbReference>
<keyword evidence="4 10" id="KW-1003">Cell membrane</keyword>
<dbReference type="Pfam" id="PF03840">
    <property type="entry name" value="SecG"/>
    <property type="match status" value="1"/>
</dbReference>
<dbReference type="EMBL" id="JACNJD010000355">
    <property type="protein sequence ID" value="MBC8179173.1"/>
    <property type="molecule type" value="Genomic_DNA"/>
</dbReference>
<evidence type="ECO:0000256" key="8">
    <source>
        <dbReference type="ARBA" id="ARBA00023010"/>
    </source>
</evidence>
<dbReference type="PRINTS" id="PR01651">
    <property type="entry name" value="SECGEXPORT"/>
</dbReference>
<evidence type="ECO:0000256" key="9">
    <source>
        <dbReference type="ARBA" id="ARBA00023136"/>
    </source>
</evidence>
<dbReference type="PANTHER" id="PTHR34182:SF1">
    <property type="entry name" value="PROTEIN-EXPORT MEMBRANE PROTEIN SECG"/>
    <property type="match status" value="1"/>
</dbReference>
<dbReference type="GO" id="GO:0043952">
    <property type="term" value="P:protein transport by the Sec complex"/>
    <property type="evidence" value="ECO:0007669"/>
    <property type="project" value="TreeGrafter"/>
</dbReference>
<sequence length="109" mass="11034">MTPVIIILHVCVCVALILIVLLQKGKGAGMGAAFGGSSQTVFGSAGATTFLHKVTTIIAVVFMLTSLGLSFLFGRGATTSIMEDVTPTGAPTAQTSTAPVQTGVPPDKK</sequence>
<evidence type="ECO:0000256" key="4">
    <source>
        <dbReference type="ARBA" id="ARBA00022475"/>
    </source>
</evidence>
<feature type="compositionally biased region" description="Polar residues" evidence="11">
    <location>
        <begin position="89"/>
        <end position="100"/>
    </location>
</feature>
<protein>
    <recommendedName>
        <fullName evidence="10">Protein-export membrane protein SecG</fullName>
    </recommendedName>
</protein>
<evidence type="ECO:0000256" key="2">
    <source>
        <dbReference type="ARBA" id="ARBA00008445"/>
    </source>
</evidence>
<feature type="region of interest" description="Disordered" evidence="11">
    <location>
        <begin position="84"/>
        <end position="109"/>
    </location>
</feature>
<evidence type="ECO:0000256" key="3">
    <source>
        <dbReference type="ARBA" id="ARBA00022448"/>
    </source>
</evidence>
<gene>
    <name evidence="12" type="primary">secG</name>
    <name evidence="12" type="ORF">H8E19_17360</name>
</gene>
<keyword evidence="3 10" id="KW-0813">Transport</keyword>
<dbReference type="GO" id="GO:0009306">
    <property type="term" value="P:protein secretion"/>
    <property type="evidence" value="ECO:0007669"/>
    <property type="project" value="UniProtKB-UniRule"/>
</dbReference>
<keyword evidence="5 10" id="KW-0812">Transmembrane</keyword>
<evidence type="ECO:0000256" key="5">
    <source>
        <dbReference type="ARBA" id="ARBA00022692"/>
    </source>
</evidence>
<dbReference type="GO" id="GO:0005886">
    <property type="term" value="C:plasma membrane"/>
    <property type="evidence" value="ECO:0007669"/>
    <property type="project" value="UniProtKB-SubCell"/>
</dbReference>
<feature type="transmembrane region" description="Helical" evidence="10">
    <location>
        <begin position="51"/>
        <end position="73"/>
    </location>
</feature>
<keyword evidence="7 10" id="KW-1133">Transmembrane helix</keyword>
<keyword evidence="6 10" id="KW-0653">Protein transport</keyword>
<comment type="caution">
    <text evidence="10">Lacks conserved residue(s) required for the propagation of feature annotation.</text>
</comment>